<keyword evidence="5 18" id="KW-0032">Aminotransferase</keyword>
<evidence type="ECO:0000256" key="13">
    <source>
        <dbReference type="ARBA" id="ARBA00047630"/>
    </source>
</evidence>
<reference evidence="18 19" key="1">
    <citation type="submission" date="2016-09" db="EMBL/GenBank/DDBJ databases">
        <title>Aspergillus awamori IFM 58123T.</title>
        <authorList>
            <person name="Kusuya Y."/>
            <person name="Shimizu M."/>
            <person name="Takahashi H."/>
            <person name="Yaguchi T."/>
        </authorList>
    </citation>
    <scope>NUCLEOTIDE SEQUENCE [LARGE SCALE GENOMIC DNA]</scope>
    <source>
        <strain evidence="18 19">IFM 58123</strain>
    </source>
</reference>
<keyword evidence="19" id="KW-1185">Reference proteome</keyword>
<evidence type="ECO:0000256" key="10">
    <source>
        <dbReference type="ARBA" id="ARBA00022833"/>
    </source>
</evidence>
<keyword evidence="12" id="KW-0718">Serine biosynthesis</keyword>
<evidence type="ECO:0000256" key="4">
    <source>
        <dbReference type="ARBA" id="ARBA00013030"/>
    </source>
</evidence>
<dbReference type="PANTHER" id="PTHR43247">
    <property type="entry name" value="PHOSPHOSERINE AMINOTRANSFERASE"/>
    <property type="match status" value="1"/>
</dbReference>
<dbReference type="InterPro" id="IPR002893">
    <property type="entry name" value="Znf_MYND"/>
</dbReference>
<evidence type="ECO:0000256" key="2">
    <source>
        <dbReference type="ARBA" id="ARBA00005099"/>
    </source>
</evidence>
<evidence type="ECO:0000256" key="9">
    <source>
        <dbReference type="ARBA" id="ARBA00022771"/>
    </source>
</evidence>
<evidence type="ECO:0000256" key="8">
    <source>
        <dbReference type="ARBA" id="ARBA00022723"/>
    </source>
</evidence>
<feature type="compositionally biased region" description="Acidic residues" evidence="16">
    <location>
        <begin position="473"/>
        <end position="485"/>
    </location>
</feature>
<keyword evidence="11" id="KW-0663">Pyridoxal phosphate</keyword>
<evidence type="ECO:0000256" key="5">
    <source>
        <dbReference type="ARBA" id="ARBA00022576"/>
    </source>
</evidence>
<dbReference type="InterPro" id="IPR015424">
    <property type="entry name" value="PyrdxlP-dep_Trfase"/>
</dbReference>
<accession>A0A401KI65</accession>
<dbReference type="SUPFAM" id="SSF144232">
    <property type="entry name" value="HIT/MYND zinc finger-like"/>
    <property type="match status" value="1"/>
</dbReference>
<dbReference type="InterPro" id="IPR015422">
    <property type="entry name" value="PyrdxlP-dep_Trfase_small"/>
</dbReference>
<evidence type="ECO:0000256" key="12">
    <source>
        <dbReference type="ARBA" id="ARBA00023299"/>
    </source>
</evidence>
<keyword evidence="10" id="KW-0862">Zinc</keyword>
<dbReference type="GO" id="GO:0004648">
    <property type="term" value="F:O-phospho-L-serine:2-oxoglutarate aminotransferase activity"/>
    <property type="evidence" value="ECO:0007669"/>
    <property type="project" value="UniProtKB-EC"/>
</dbReference>
<dbReference type="HAMAP" id="MF_00160">
    <property type="entry name" value="SerC_aminotrans_5"/>
    <property type="match status" value="1"/>
</dbReference>
<comment type="cofactor">
    <cofactor evidence="1">
        <name>pyridoxal 5'-phosphate</name>
        <dbReference type="ChEBI" id="CHEBI:597326"/>
    </cofactor>
</comment>
<evidence type="ECO:0000256" key="14">
    <source>
        <dbReference type="ARBA" id="ARBA00049007"/>
    </source>
</evidence>
<feature type="region of interest" description="Disordered" evidence="16">
    <location>
        <begin position="465"/>
        <end position="494"/>
    </location>
</feature>
<dbReference type="Gene3D" id="3.40.640.10">
    <property type="entry name" value="Type I PLP-dependent aspartate aminotransferase-like (Major domain)"/>
    <property type="match status" value="1"/>
</dbReference>
<evidence type="ECO:0000313" key="18">
    <source>
        <dbReference type="EMBL" id="GCB18896.1"/>
    </source>
</evidence>
<dbReference type="Proteomes" id="UP000286921">
    <property type="component" value="Unassembled WGS sequence"/>
</dbReference>
<dbReference type="GO" id="GO:0005737">
    <property type="term" value="C:cytoplasm"/>
    <property type="evidence" value="ECO:0007669"/>
    <property type="project" value="TreeGrafter"/>
</dbReference>
<evidence type="ECO:0000256" key="7">
    <source>
        <dbReference type="ARBA" id="ARBA00022679"/>
    </source>
</evidence>
<dbReference type="Pfam" id="PF00266">
    <property type="entry name" value="Aminotran_5"/>
    <property type="match status" value="2"/>
</dbReference>
<dbReference type="InterPro" id="IPR027796">
    <property type="entry name" value="OTT_1508_deam-like"/>
</dbReference>
<evidence type="ECO:0000256" key="1">
    <source>
        <dbReference type="ARBA" id="ARBA00001933"/>
    </source>
</evidence>
<dbReference type="FunFam" id="3.90.1150.10:FF:000006">
    <property type="entry name" value="Phosphoserine aminotransferase"/>
    <property type="match status" value="1"/>
</dbReference>
<keyword evidence="6" id="KW-0028">Amino-acid biosynthesis</keyword>
<comment type="catalytic activity">
    <reaction evidence="13">
        <text>4-(phosphooxy)-L-threonine + 2-oxoglutarate = (R)-3-hydroxy-2-oxo-4-phosphooxybutanoate + L-glutamate</text>
        <dbReference type="Rhea" id="RHEA:16573"/>
        <dbReference type="ChEBI" id="CHEBI:16810"/>
        <dbReference type="ChEBI" id="CHEBI:29985"/>
        <dbReference type="ChEBI" id="CHEBI:58452"/>
        <dbReference type="ChEBI" id="CHEBI:58538"/>
        <dbReference type="EC" id="2.6.1.52"/>
    </reaction>
</comment>
<dbReference type="GO" id="GO:0030170">
    <property type="term" value="F:pyridoxal phosphate binding"/>
    <property type="evidence" value="ECO:0007669"/>
    <property type="project" value="TreeGrafter"/>
</dbReference>
<keyword evidence="7 18" id="KW-0808">Transferase</keyword>
<protein>
    <recommendedName>
        <fullName evidence="4">phosphoserine transaminase</fullName>
        <ecNumber evidence="4">2.6.1.52</ecNumber>
    </recommendedName>
</protein>
<evidence type="ECO:0000256" key="11">
    <source>
        <dbReference type="ARBA" id="ARBA00022898"/>
    </source>
</evidence>
<evidence type="ECO:0000259" key="17">
    <source>
        <dbReference type="PROSITE" id="PS50865"/>
    </source>
</evidence>
<proteinExistence type="inferred from homology"/>
<comment type="caution">
    <text evidence="18">The sequence shown here is derived from an EMBL/GenBank/DDBJ whole genome shotgun (WGS) entry which is preliminary data.</text>
</comment>
<dbReference type="NCBIfam" id="NF003764">
    <property type="entry name" value="PRK05355.1"/>
    <property type="match status" value="1"/>
</dbReference>
<dbReference type="SUPFAM" id="SSF53383">
    <property type="entry name" value="PLP-dependent transferases"/>
    <property type="match status" value="1"/>
</dbReference>
<evidence type="ECO:0000313" key="19">
    <source>
        <dbReference type="Proteomes" id="UP000286921"/>
    </source>
</evidence>
<dbReference type="PANTHER" id="PTHR43247:SF1">
    <property type="entry name" value="PHOSPHOSERINE AMINOTRANSFERASE"/>
    <property type="match status" value="1"/>
</dbReference>
<dbReference type="EC" id="2.6.1.52" evidence="4"/>
<dbReference type="PROSITE" id="PS01360">
    <property type="entry name" value="ZF_MYND_1"/>
    <property type="match status" value="1"/>
</dbReference>
<dbReference type="Gene3D" id="3.90.1150.10">
    <property type="entry name" value="Aspartate Aminotransferase, domain 1"/>
    <property type="match status" value="1"/>
</dbReference>
<evidence type="ECO:0000256" key="15">
    <source>
        <dbReference type="PROSITE-ProRule" id="PRU00134"/>
    </source>
</evidence>
<keyword evidence="8" id="KW-0479">Metal-binding</keyword>
<dbReference type="Pfam" id="PF01753">
    <property type="entry name" value="zf-MYND"/>
    <property type="match status" value="1"/>
</dbReference>
<dbReference type="InterPro" id="IPR022278">
    <property type="entry name" value="Pser_aminoTfrase"/>
</dbReference>
<comment type="catalytic activity">
    <reaction evidence="14">
        <text>O-phospho-L-serine + 2-oxoglutarate = 3-phosphooxypyruvate + L-glutamate</text>
        <dbReference type="Rhea" id="RHEA:14329"/>
        <dbReference type="ChEBI" id="CHEBI:16810"/>
        <dbReference type="ChEBI" id="CHEBI:18110"/>
        <dbReference type="ChEBI" id="CHEBI:29985"/>
        <dbReference type="ChEBI" id="CHEBI:57524"/>
        <dbReference type="EC" id="2.6.1.52"/>
    </reaction>
</comment>
<evidence type="ECO:0000256" key="3">
    <source>
        <dbReference type="ARBA" id="ARBA00006904"/>
    </source>
</evidence>
<gene>
    <name evidence="18" type="ORF">AAWM_01781</name>
</gene>
<dbReference type="UniPathway" id="UPA00135">
    <property type="reaction ID" value="UER00197"/>
</dbReference>
<dbReference type="Gene3D" id="6.10.140.2220">
    <property type="match status" value="1"/>
</dbReference>
<feature type="domain" description="MYND-type" evidence="17">
    <location>
        <begin position="905"/>
        <end position="942"/>
    </location>
</feature>
<keyword evidence="9 15" id="KW-0863">Zinc-finger</keyword>
<organism evidence="18 19">
    <name type="scientific">Aspergillus awamori</name>
    <name type="common">Black koji mold</name>
    <dbReference type="NCBI Taxonomy" id="105351"/>
    <lineage>
        <taxon>Eukaryota</taxon>
        <taxon>Fungi</taxon>
        <taxon>Dikarya</taxon>
        <taxon>Ascomycota</taxon>
        <taxon>Pezizomycotina</taxon>
        <taxon>Eurotiomycetes</taxon>
        <taxon>Eurotiomycetidae</taxon>
        <taxon>Eurotiales</taxon>
        <taxon>Aspergillaceae</taxon>
        <taxon>Aspergillus</taxon>
    </lineage>
</organism>
<dbReference type="Pfam" id="PF14441">
    <property type="entry name" value="OTT_1508_deam"/>
    <property type="match status" value="1"/>
</dbReference>
<dbReference type="InterPro" id="IPR000192">
    <property type="entry name" value="Aminotrans_V_dom"/>
</dbReference>
<sequence length="1344" mass="151491">MRREDITYLGAGPASLPTDVLATAAQALQNYEDTGLGVAEHSHRSEIATNILNNAKADLANFLDIPDTYEILFLQGGGSGQFDATVYNLVSIWVEKQRQQIIKEKANISEDEVISELRKKVESELKLDYLVTGSWSLKASQEAVRLLGSEYVNVASDSRTVNDGKFGKIADESTWKLSPKAAMVYKCENETVDGVEFPSFPKVLEPKGTDEDPIVVGDFSSTILSRRIPVQNYSIIFFGAQKNLGVAGITGVIIKKDLLPPVSTPCSPAILRKLGLPIAPTILDYSVAAKNNSLYNTLPIFDVYIAGQVLKKLLAAFPDKVDGQQAVADRKAKLIYETLDAYPEVYKVVPAKEVRSRMNACFRVIKGGNVDDAEKAFLKGAVERGITGLKGHRSVGGIRASNYNAIPESGIEKLAAYLKEMKHVTKLHLPRPPAGLETGVWNLPNEIESQITTLAAIIQVQHQQRTPLARKEDEDEAESEDAESSSDEKLGNHGLGSSAIVAPLASESTKDLKRCFLDRLAELLCYEKNAHYVTCTYLREGEEEVTILASRNATWKDKDINLLESLASTLEQLAVRDPFNPGPEPDLERKFSEYYSPRLDYHAEQLIDPLKTVEGVTGLVALLKDFLSRRISSHVLVNEVNEICYNTDFYSRIKVVPKAKKIVQELGFICRPLNAADTFYKAAREISNFKRVKIELLPGYKAERVAPSPSLCPILLSNRERGRLDECLRKKKWVHAEVRMALHLMSTDRMSPTPQYLGISKKTCFMCGHFLQRLSHFQARDNHGKVYSQWTLPKSLVMPQKYHETLDNAARNLRDVMQRECALQSDYRISAVKESTLSTPVASEQMHVWSPFSRHVPDPKLQARESEWLSRRSPREINVSSDMESALPPEIPCARPTSKTTSVACARCTATEDLTPCSKCGSTFYCSRECQTTHWLRHKFDCSLGRPIDEVDYFIIACKTEELPKDDDVAKAFGLLYFTSAADLQRLFRLYCRLVNEWGVEEDELREAWQQNKLKEFILFRSSQIPSSLIHAESRWISQRDGFAANKITDLFNVLFESQKHVLEREDQQVPYEELEPREKLEAYVFLCQIRNGYVPDADEDNWIYLGFCTARDGDEIQQLAKLYRVLVDRCEFEEFWKAMAESKMVDLFKKYGLGHAIADLRNFETLLSAVGTGYQSVWELKRFTRLSYAKPHRSVLVDYGFCNRRTLVLSDLRQAYTKFFTQGGDEMALHEACIRGQLAPFLESELGGLPASAKLVSNPYPLEGCDYMGMVFEDGCLVPQSVYGDAKEWQKQTGNKMAILTFPDEKEKSFTQTLLERWSYLGQTVNTQTTIINGQTFKTMSGM</sequence>
<dbReference type="InterPro" id="IPR015421">
    <property type="entry name" value="PyrdxlP-dep_Trfase_major"/>
</dbReference>
<dbReference type="EMBL" id="BDHI01000001">
    <property type="protein sequence ID" value="GCB18896.1"/>
    <property type="molecule type" value="Genomic_DNA"/>
</dbReference>
<dbReference type="FunFam" id="3.40.640.10:FF:000082">
    <property type="entry name" value="Phosphoserine aminotransferase"/>
    <property type="match status" value="1"/>
</dbReference>
<dbReference type="GO" id="GO:0006564">
    <property type="term" value="P:L-serine biosynthetic process"/>
    <property type="evidence" value="ECO:0007669"/>
    <property type="project" value="UniProtKB-KW"/>
</dbReference>
<name>A0A401KI65_ASPAW</name>
<evidence type="ECO:0000256" key="16">
    <source>
        <dbReference type="SAM" id="MobiDB-lite"/>
    </source>
</evidence>
<comment type="similarity">
    <text evidence="3">Belongs to the class-V pyridoxal-phosphate-dependent aminotransferase family. SerC subfamily.</text>
</comment>
<dbReference type="STRING" id="105351.A0A401KI65"/>
<evidence type="ECO:0000256" key="6">
    <source>
        <dbReference type="ARBA" id="ARBA00022605"/>
    </source>
</evidence>
<dbReference type="PROSITE" id="PS50865">
    <property type="entry name" value="ZF_MYND_2"/>
    <property type="match status" value="1"/>
</dbReference>
<dbReference type="GO" id="GO:0008270">
    <property type="term" value="F:zinc ion binding"/>
    <property type="evidence" value="ECO:0007669"/>
    <property type="project" value="UniProtKB-KW"/>
</dbReference>
<comment type="pathway">
    <text evidence="2">Amino-acid biosynthesis; L-serine biosynthesis; L-serine from 3-phospho-D-glycerate: step 2/3.</text>
</comment>